<keyword evidence="7" id="KW-0479">Metal-binding</keyword>
<dbReference type="GO" id="GO:0009055">
    <property type="term" value="F:electron transfer activity"/>
    <property type="evidence" value="ECO:0007669"/>
    <property type="project" value="InterPro"/>
</dbReference>
<sequence length="150" mass="15809">MAYGGLPRESVGALMGWHKALGVATIAYGLWRVGWRIAKGFPPPASKTPAWQIAASKAVHVGLLAAILAMPLSGILMTVSSGRALSIWGVTLLPSLGEIGWLETAAEAVHAQLPFAVFAMLALHIGAALKHHFIDHDATLARMTSGRIRA</sequence>
<dbReference type="EMBL" id="APVH01000049">
    <property type="protein sequence ID" value="EPX76441.1"/>
    <property type="molecule type" value="Genomic_DNA"/>
</dbReference>
<keyword evidence="11 13" id="KW-0472">Membrane</keyword>
<dbReference type="AlphaFoldDB" id="S9Q506"/>
<evidence type="ECO:0000256" key="2">
    <source>
        <dbReference type="ARBA" id="ARBA00004651"/>
    </source>
</evidence>
<feature type="transmembrane region" description="Helical" evidence="13">
    <location>
        <begin position="51"/>
        <end position="72"/>
    </location>
</feature>
<evidence type="ECO:0000256" key="3">
    <source>
        <dbReference type="ARBA" id="ARBA00022448"/>
    </source>
</evidence>
<evidence type="ECO:0000256" key="1">
    <source>
        <dbReference type="ARBA" id="ARBA00001970"/>
    </source>
</evidence>
<dbReference type="PANTHER" id="PTHR30529:SF7">
    <property type="entry name" value="CYTOCHROME B561 BACTERIAL_NI-HYDROGENASE DOMAIN-CONTAINING PROTEIN"/>
    <property type="match status" value="1"/>
</dbReference>
<dbReference type="InterPro" id="IPR052168">
    <property type="entry name" value="Cytochrome_b561_oxidase"/>
</dbReference>
<name>S9Q506_9RHOB</name>
<dbReference type="SUPFAM" id="SSF81342">
    <property type="entry name" value="Transmembrane di-heme cytochromes"/>
    <property type="match status" value="1"/>
</dbReference>
<dbReference type="GO" id="GO:0046872">
    <property type="term" value="F:metal ion binding"/>
    <property type="evidence" value="ECO:0007669"/>
    <property type="project" value="UniProtKB-KW"/>
</dbReference>
<keyword evidence="5" id="KW-0349">Heme</keyword>
<keyword evidence="4" id="KW-1003">Cell membrane</keyword>
<comment type="cofactor">
    <cofactor evidence="1">
        <name>heme b</name>
        <dbReference type="ChEBI" id="CHEBI:60344"/>
    </cofactor>
</comment>
<evidence type="ECO:0000313" key="16">
    <source>
        <dbReference type="Proteomes" id="UP000015347"/>
    </source>
</evidence>
<keyword evidence="16" id="KW-1185">Reference proteome</keyword>
<protein>
    <submittedName>
        <fullName evidence="15">Cytochrome B561</fullName>
    </submittedName>
</protein>
<keyword evidence="6 13" id="KW-0812">Transmembrane</keyword>
<evidence type="ECO:0000256" key="11">
    <source>
        <dbReference type="ARBA" id="ARBA00023136"/>
    </source>
</evidence>
<dbReference type="HOGENOM" id="CLU_095321_4_1_5"/>
<dbReference type="InterPro" id="IPR016174">
    <property type="entry name" value="Di-haem_cyt_TM"/>
</dbReference>
<evidence type="ECO:0000259" key="14">
    <source>
        <dbReference type="Pfam" id="PF01292"/>
    </source>
</evidence>
<evidence type="ECO:0000256" key="12">
    <source>
        <dbReference type="ARBA" id="ARBA00037975"/>
    </source>
</evidence>
<proteinExistence type="inferred from homology"/>
<evidence type="ECO:0000256" key="9">
    <source>
        <dbReference type="ARBA" id="ARBA00022989"/>
    </source>
</evidence>
<keyword evidence="9 13" id="KW-1133">Transmembrane helix</keyword>
<comment type="similarity">
    <text evidence="12">Belongs to the cytochrome b561 family.</text>
</comment>
<dbReference type="InterPro" id="IPR011577">
    <property type="entry name" value="Cyt_b561_bac/Ni-Hgenase"/>
</dbReference>
<feature type="transmembrane region" description="Helical" evidence="13">
    <location>
        <begin position="12"/>
        <end position="31"/>
    </location>
</feature>
<feature type="transmembrane region" description="Helical" evidence="13">
    <location>
        <begin position="84"/>
        <end position="102"/>
    </location>
</feature>
<dbReference type="PANTHER" id="PTHR30529">
    <property type="entry name" value="CYTOCHROME B561"/>
    <property type="match status" value="1"/>
</dbReference>
<evidence type="ECO:0000256" key="4">
    <source>
        <dbReference type="ARBA" id="ARBA00022475"/>
    </source>
</evidence>
<evidence type="ECO:0000256" key="8">
    <source>
        <dbReference type="ARBA" id="ARBA00022982"/>
    </source>
</evidence>
<evidence type="ECO:0000256" key="6">
    <source>
        <dbReference type="ARBA" id="ARBA00022692"/>
    </source>
</evidence>
<comment type="caution">
    <text evidence="15">The sequence shown here is derived from an EMBL/GenBank/DDBJ whole genome shotgun (WGS) entry which is preliminary data.</text>
</comment>
<dbReference type="GO" id="GO:0022904">
    <property type="term" value="P:respiratory electron transport chain"/>
    <property type="evidence" value="ECO:0007669"/>
    <property type="project" value="InterPro"/>
</dbReference>
<evidence type="ECO:0000256" key="5">
    <source>
        <dbReference type="ARBA" id="ARBA00022617"/>
    </source>
</evidence>
<keyword evidence="10" id="KW-0408">Iron</keyword>
<evidence type="ECO:0000256" key="10">
    <source>
        <dbReference type="ARBA" id="ARBA00023004"/>
    </source>
</evidence>
<keyword evidence="8" id="KW-0249">Electron transport</keyword>
<evidence type="ECO:0000313" key="15">
    <source>
        <dbReference type="EMBL" id="EPX76441.1"/>
    </source>
</evidence>
<dbReference type="GO" id="GO:0020037">
    <property type="term" value="F:heme binding"/>
    <property type="evidence" value="ECO:0007669"/>
    <property type="project" value="TreeGrafter"/>
</dbReference>
<reference evidence="16" key="1">
    <citation type="journal article" date="2014" name="Stand. Genomic Sci.">
        <title>Genome sequence of the exopolysaccharide-producing Salipiger mucosus type strain (DSM 16094(T)), a moderately halophilic member of the Roseobacter clade.</title>
        <authorList>
            <person name="Riedel T."/>
            <person name="Spring S."/>
            <person name="Fiebig A."/>
            <person name="Petersen J."/>
            <person name="Kyrpides N.C."/>
            <person name="Goker M."/>
            <person name="Klenk H.P."/>
        </authorList>
    </citation>
    <scope>NUCLEOTIDE SEQUENCE [LARGE SCALE GENOMIC DNA]</scope>
    <source>
        <strain evidence="16">DSM 16094</strain>
    </source>
</reference>
<feature type="transmembrane region" description="Helical" evidence="13">
    <location>
        <begin position="108"/>
        <end position="129"/>
    </location>
</feature>
<dbReference type="GO" id="GO:0005886">
    <property type="term" value="C:plasma membrane"/>
    <property type="evidence" value="ECO:0007669"/>
    <property type="project" value="UniProtKB-SubCell"/>
</dbReference>
<comment type="subcellular location">
    <subcellularLocation>
        <location evidence="2">Cell membrane</location>
        <topology evidence="2">Multi-pass membrane protein</topology>
    </subcellularLocation>
</comment>
<accession>S9Q506</accession>
<evidence type="ECO:0000256" key="13">
    <source>
        <dbReference type="SAM" id="Phobius"/>
    </source>
</evidence>
<dbReference type="eggNOG" id="COG3038">
    <property type="taxonomic scope" value="Bacteria"/>
</dbReference>
<feature type="domain" description="Cytochrome b561 bacterial/Ni-hydrogenase" evidence="14">
    <location>
        <begin position="11"/>
        <end position="146"/>
    </location>
</feature>
<organism evidence="15 16">
    <name type="scientific">Salipiger mucosus DSM 16094</name>
    <dbReference type="NCBI Taxonomy" id="1123237"/>
    <lineage>
        <taxon>Bacteria</taxon>
        <taxon>Pseudomonadati</taxon>
        <taxon>Pseudomonadota</taxon>
        <taxon>Alphaproteobacteria</taxon>
        <taxon>Rhodobacterales</taxon>
        <taxon>Roseobacteraceae</taxon>
        <taxon>Salipiger</taxon>
    </lineage>
</organism>
<dbReference type="STRING" id="1123237.Salmuc_00327"/>
<dbReference type="Proteomes" id="UP000015347">
    <property type="component" value="Unassembled WGS sequence"/>
</dbReference>
<gene>
    <name evidence="15" type="ORF">Salmuc_00327</name>
</gene>
<evidence type="ECO:0000256" key="7">
    <source>
        <dbReference type="ARBA" id="ARBA00022723"/>
    </source>
</evidence>
<dbReference type="Pfam" id="PF01292">
    <property type="entry name" value="Ni_hydr_CYTB"/>
    <property type="match status" value="1"/>
</dbReference>
<keyword evidence="3" id="KW-0813">Transport</keyword>